<feature type="compositionally biased region" description="Polar residues" evidence="3">
    <location>
        <begin position="131"/>
        <end position="141"/>
    </location>
</feature>
<dbReference type="Proteomes" id="UP000094801">
    <property type="component" value="Unassembled WGS sequence"/>
</dbReference>
<dbReference type="InterPro" id="IPR052007">
    <property type="entry name" value="Bud4"/>
</dbReference>
<dbReference type="GO" id="GO:0000142">
    <property type="term" value="C:cellular bud neck contractile ring"/>
    <property type="evidence" value="ECO:0007669"/>
    <property type="project" value="TreeGrafter"/>
</dbReference>
<keyword evidence="2" id="KW-0131">Cell cycle</keyword>
<feature type="region of interest" description="Disordered" evidence="3">
    <location>
        <begin position="1"/>
        <end position="32"/>
    </location>
</feature>
<dbReference type="GO" id="GO:0007120">
    <property type="term" value="P:axial cellular bud site selection"/>
    <property type="evidence" value="ECO:0007669"/>
    <property type="project" value="TreeGrafter"/>
</dbReference>
<evidence type="ECO:0000313" key="6">
    <source>
        <dbReference type="Proteomes" id="UP000094801"/>
    </source>
</evidence>
<dbReference type="PANTHER" id="PTHR36100">
    <property type="entry name" value="BUD SITE SELECTION PROTEIN 4"/>
    <property type="match status" value="1"/>
</dbReference>
<feature type="compositionally biased region" description="Polar residues" evidence="3">
    <location>
        <begin position="810"/>
        <end position="824"/>
    </location>
</feature>
<protein>
    <recommendedName>
        <fullName evidence="4">PH domain-containing protein</fullName>
    </recommendedName>
</protein>
<feature type="compositionally biased region" description="Acidic residues" evidence="3">
    <location>
        <begin position="115"/>
        <end position="129"/>
    </location>
</feature>
<feature type="region of interest" description="Disordered" evidence="3">
    <location>
        <begin position="91"/>
        <end position="157"/>
    </location>
</feature>
<dbReference type="SUPFAM" id="SSF50729">
    <property type="entry name" value="PH domain-like"/>
    <property type="match status" value="1"/>
</dbReference>
<dbReference type="InterPro" id="IPR001849">
    <property type="entry name" value="PH_domain"/>
</dbReference>
<proteinExistence type="predicted"/>
<feature type="compositionally biased region" description="Low complexity" evidence="3">
    <location>
        <begin position="825"/>
        <end position="834"/>
    </location>
</feature>
<evidence type="ECO:0000256" key="3">
    <source>
        <dbReference type="SAM" id="MobiDB-lite"/>
    </source>
</evidence>
<dbReference type="STRING" id="983967.A0A1E4T0A4"/>
<dbReference type="GO" id="GO:0005525">
    <property type="term" value="F:GTP binding"/>
    <property type="evidence" value="ECO:0007669"/>
    <property type="project" value="TreeGrafter"/>
</dbReference>
<evidence type="ECO:0000259" key="4">
    <source>
        <dbReference type="PROSITE" id="PS50003"/>
    </source>
</evidence>
<feature type="region of interest" description="Disordered" evidence="3">
    <location>
        <begin position="1083"/>
        <end position="1112"/>
    </location>
</feature>
<gene>
    <name evidence="5" type="ORF">CANARDRAFT_28476</name>
</gene>
<dbReference type="SMART" id="SM00233">
    <property type="entry name" value="PH"/>
    <property type="match status" value="1"/>
</dbReference>
<feature type="compositionally biased region" description="Low complexity" evidence="3">
    <location>
        <begin position="16"/>
        <end position="32"/>
    </location>
</feature>
<dbReference type="PROSITE" id="PS50003">
    <property type="entry name" value="PH_DOMAIN"/>
    <property type="match status" value="1"/>
</dbReference>
<dbReference type="InterPro" id="IPR011993">
    <property type="entry name" value="PH-like_dom_sf"/>
</dbReference>
<evidence type="ECO:0000256" key="2">
    <source>
        <dbReference type="ARBA" id="ARBA00023306"/>
    </source>
</evidence>
<feature type="domain" description="PH" evidence="4">
    <location>
        <begin position="1368"/>
        <end position="1500"/>
    </location>
</feature>
<feature type="region of interest" description="Disordered" evidence="3">
    <location>
        <begin position="666"/>
        <end position="692"/>
    </location>
</feature>
<feature type="compositionally biased region" description="Low complexity" evidence="3">
    <location>
        <begin position="675"/>
        <end position="686"/>
    </location>
</feature>
<name>A0A1E4T0A4_9ASCO</name>
<dbReference type="OrthoDB" id="3991520at2759"/>
<dbReference type="GO" id="GO:0097271">
    <property type="term" value="P:protein localization to bud neck"/>
    <property type="evidence" value="ECO:0007669"/>
    <property type="project" value="TreeGrafter"/>
</dbReference>
<dbReference type="PANTHER" id="PTHR36100:SF1">
    <property type="entry name" value="BUD SITE SELECTION PROTEIN 4"/>
    <property type="match status" value="1"/>
</dbReference>
<keyword evidence="6" id="KW-1185">Reference proteome</keyword>
<feature type="region of interest" description="Disordered" evidence="3">
    <location>
        <begin position="533"/>
        <end position="574"/>
    </location>
</feature>
<feature type="region of interest" description="Disordered" evidence="3">
    <location>
        <begin position="756"/>
        <end position="779"/>
    </location>
</feature>
<accession>A0A1E4T0A4</accession>
<evidence type="ECO:0000313" key="5">
    <source>
        <dbReference type="EMBL" id="ODV85179.1"/>
    </source>
</evidence>
<reference evidence="6" key="1">
    <citation type="submission" date="2016-04" db="EMBL/GenBank/DDBJ databases">
        <title>Comparative genomics of biotechnologically important yeasts.</title>
        <authorList>
            <consortium name="DOE Joint Genome Institute"/>
            <person name="Riley R."/>
            <person name="Haridas S."/>
            <person name="Wolfe K.H."/>
            <person name="Lopes M.R."/>
            <person name="Hittinger C.T."/>
            <person name="Goker M."/>
            <person name="Salamov A."/>
            <person name="Wisecaver J."/>
            <person name="Long T.M."/>
            <person name="Aerts A.L."/>
            <person name="Barry K."/>
            <person name="Choi C."/>
            <person name="Clum A."/>
            <person name="Coughlan A.Y."/>
            <person name="Deshpande S."/>
            <person name="Douglass A.P."/>
            <person name="Hanson S.J."/>
            <person name="Klenk H.-P."/>
            <person name="Labutti K."/>
            <person name="Lapidus A."/>
            <person name="Lindquist E."/>
            <person name="Lipzen A."/>
            <person name="Meier-Kolthoff J.P."/>
            <person name="Ohm R.A."/>
            <person name="Otillar R.P."/>
            <person name="Pangilinan J."/>
            <person name="Peng Y."/>
            <person name="Rokas A."/>
            <person name="Rosa C.A."/>
            <person name="Scheuner C."/>
            <person name="Sibirny A.A."/>
            <person name="Slot J.C."/>
            <person name="Stielow J.B."/>
            <person name="Sun H."/>
            <person name="Kurtzman C.P."/>
            <person name="Blackwell M."/>
            <person name="Grigoriev I.V."/>
            <person name="Jeffries T.W."/>
        </authorList>
    </citation>
    <scope>NUCLEOTIDE SEQUENCE [LARGE SCALE GENOMIC DNA]</scope>
    <source>
        <strain evidence="6">NRRL YB-2248</strain>
    </source>
</reference>
<feature type="region of interest" description="Disordered" evidence="3">
    <location>
        <begin position="810"/>
        <end position="851"/>
    </location>
</feature>
<organism evidence="5 6">
    <name type="scientific">[Candida] arabinofermentans NRRL YB-2248</name>
    <dbReference type="NCBI Taxonomy" id="983967"/>
    <lineage>
        <taxon>Eukaryota</taxon>
        <taxon>Fungi</taxon>
        <taxon>Dikarya</taxon>
        <taxon>Ascomycota</taxon>
        <taxon>Saccharomycotina</taxon>
        <taxon>Pichiomycetes</taxon>
        <taxon>Pichiales</taxon>
        <taxon>Pichiaceae</taxon>
        <taxon>Ogataea</taxon>
        <taxon>Ogataea/Candida clade</taxon>
    </lineage>
</organism>
<sequence length="1526" mass="169941">MSRILKEEQGNLEGTSLLESSSEQPSPFSTPTKLHIDLEKTENEENYMSDEGTSLLPKEQKVLREDEVFKIANQSVDDLLNEIEIHSKSLGISADAHSSSPLTAPLKVQNREMTDQGEDSTDNEVDESGFVDTSLQRSDSVSIHRARQTMRGPRTYEASPTKILKKQVNIDMSPPKVVEYEVLSDVEYSDESIELNEAEKLDVNWDTVPSRISDNSLIGRPLPKITPSDSNYSIKSMPNLSTGGFDLFTSPTKEPTRDHNTASDDSEETIALSPVSQAKYPKVEQNSVIENKSPESKTTFSISSPVKLTYDHESYLEDMRRGELIESKEIVDNKAARKAFKDDLTYTKNDKSPTESEEIIESLGELYETNIRNTDGTTLNLKRNDSVRSVMSINSAERKLNTVLVNKQVNNLELRDGVQGFTDKQLDEILETGVDSEGINPGTDFDKNSADVDLDEEDESVDKNDSTELVSEVLPKANRQHNHQHNHQRTRSTSLTLAVGSFLKTVKRSISGQAINQEIGADELQVNLNDMPRQSSNKRQFSSQSNATSMNNDSDFVSAEEGDSISDESSSISRFDDSAGTIELHDTAIAGNDTILSEKQDSANGEKMKGFSENEVIASSTDKHGESSLANTTTENVSDVSNASFASEKFVLELSAFDDDPYAFSAESADDPNLSTNTTTSNVSSTTKKRVVSSESSPKSELLAIWSTQEDFKNPLHKPSNSFQSICDPTSKFIIKESHHKSISVISHRSTTSSFSASKYSPRISSPRDGKFAFSRDSSVKRKIPNKKISAPKDISTASVPHIAEVTFNNPMNESTIDDTQVSASTSKNNKNTSMTPSVAAGSSEVHETATSSAYLNNSVAQNDSQNNVSQSQINDSSIHLSDVLGDDDIDDSFLDDLENWEMELDSKDEALPSARGIVTNKETLSNVWRRGTLSKKRVHSKIENESIKFPQLSVDEMEKFMIHKRMASDDFQIKNANNQFVLEDNSHHKEQQGLMVNVNTNVDRDVASTNDQASTLVPDLAIPVGLAISSTDETFNARVPVITVADENKVDLEAVNDENSHPNVPTSPSRYGILVPQTRRDVHRSTVVTSSKDETGISKVQPLGESSSSRINSISNINSESQVQLKSIALKPEEKVESPQTTSANLVNGEQGRLFLRMIGLKELALPDITSRSAKFQIVLDNGIHCLTTDYFNIDNASFIPINKEFELIVADQLDIVITLKLRYNKPKDRLVEVVEKRKVKSKNIVARCFGAKDILTTVKYVSKPADFDPLSTLVANDGSFGKFHFNFDDFKSSITGRSRIITLQGFNEWKSYKDISSGKYVNAEPYRVCAIDFNLLFIPRTSEYEVLPISIKNSIEQINEIRKTMDVSYEGHLYQEGGDVEVWTRRFYKLRGYDLTAHNETTKKMKAKINLKKVVEIIYAGKPDVNEDENELKEHLTDIKLLTAPKIGEKAKPRVFSETLILNDGFKLRFSNGETVDFGCDSKEEKLKWISIIEDIVLKNNFRKQPWVKLMLQSNENQFPTSMC</sequence>
<dbReference type="Gene3D" id="2.30.29.30">
    <property type="entry name" value="Pleckstrin-homology domain (PH domain)/Phosphotyrosine-binding domain (PTB)"/>
    <property type="match status" value="1"/>
</dbReference>
<dbReference type="EMBL" id="KV453853">
    <property type="protein sequence ID" value="ODV85179.1"/>
    <property type="molecule type" value="Genomic_DNA"/>
</dbReference>
<evidence type="ECO:0000256" key="1">
    <source>
        <dbReference type="ARBA" id="ARBA00022618"/>
    </source>
</evidence>
<feature type="compositionally biased region" description="Polar residues" evidence="3">
    <location>
        <begin position="533"/>
        <end position="555"/>
    </location>
</feature>
<keyword evidence="1" id="KW-0132">Cell division</keyword>